<evidence type="ECO:0000313" key="2">
    <source>
        <dbReference type="Proteomes" id="UP001342826"/>
    </source>
</evidence>
<name>A0ABU6NW18_9BACI</name>
<comment type="caution">
    <text evidence="1">The sequence shown here is derived from an EMBL/GenBank/DDBJ whole genome shotgun (WGS) entry which is preliminary data.</text>
</comment>
<organism evidence="1 2">
    <name type="scientific">Metabacillus fastidiosus</name>
    <dbReference type="NCBI Taxonomy" id="1458"/>
    <lineage>
        <taxon>Bacteria</taxon>
        <taxon>Bacillati</taxon>
        <taxon>Bacillota</taxon>
        <taxon>Bacilli</taxon>
        <taxon>Bacillales</taxon>
        <taxon>Bacillaceae</taxon>
        <taxon>Metabacillus</taxon>
    </lineage>
</organism>
<protein>
    <submittedName>
        <fullName evidence="1">Uncharacterized protein</fullName>
    </submittedName>
</protein>
<gene>
    <name evidence="1" type="ORF">P9271_08335</name>
</gene>
<dbReference type="RefSeq" id="WP_156483568.1">
    <property type="nucleotide sequence ID" value="NZ_JARTFQ010000005.1"/>
</dbReference>
<sequence>MNEKEWKQNVNNALHMNKQKPSDDITASIDELKKEHESEYVFLYWET</sequence>
<keyword evidence="2" id="KW-1185">Reference proteome</keyword>
<accession>A0ABU6NW18</accession>
<reference evidence="1 2" key="1">
    <citation type="submission" date="2023-03" db="EMBL/GenBank/DDBJ databases">
        <title>Bacillus Genome Sequencing.</title>
        <authorList>
            <person name="Dunlap C."/>
        </authorList>
    </citation>
    <scope>NUCLEOTIDE SEQUENCE [LARGE SCALE GENOMIC DNA]</scope>
    <source>
        <strain evidence="1 2">NRS-1717</strain>
    </source>
</reference>
<dbReference type="GeneID" id="301143461"/>
<dbReference type="Proteomes" id="UP001342826">
    <property type="component" value="Unassembled WGS sequence"/>
</dbReference>
<evidence type="ECO:0000313" key="1">
    <source>
        <dbReference type="EMBL" id="MED4401322.1"/>
    </source>
</evidence>
<dbReference type="EMBL" id="JARTFS010000006">
    <property type="protein sequence ID" value="MED4401322.1"/>
    <property type="molecule type" value="Genomic_DNA"/>
</dbReference>
<proteinExistence type="predicted"/>